<gene>
    <name evidence="2" type="ORF">ACFQ1X_12110</name>
</gene>
<evidence type="ECO:0000313" key="2">
    <source>
        <dbReference type="EMBL" id="MFD1032174.1"/>
    </source>
</evidence>
<feature type="transmembrane region" description="Helical" evidence="1">
    <location>
        <begin position="6"/>
        <end position="24"/>
    </location>
</feature>
<proteinExistence type="predicted"/>
<keyword evidence="1" id="KW-0812">Transmembrane</keyword>
<keyword evidence="1" id="KW-1133">Transmembrane helix</keyword>
<dbReference type="RefSeq" id="WP_144839342.1">
    <property type="nucleotide sequence ID" value="NZ_JBHTKI010000019.1"/>
</dbReference>
<dbReference type="EMBL" id="JBHTKI010000019">
    <property type="protein sequence ID" value="MFD1032174.1"/>
    <property type="molecule type" value="Genomic_DNA"/>
</dbReference>
<dbReference type="Proteomes" id="UP001597109">
    <property type="component" value="Unassembled WGS sequence"/>
</dbReference>
<keyword evidence="1" id="KW-0472">Membrane</keyword>
<sequence length="100" mass="11583">MSVLMETSILVYFLIFMASVFYSLKFQFGKESKDERGKGILNTSYAFAYPIIIFGWLFITLTDEYMNPFSLGDYKIAMLFLLSGTNIIHAIILFSLKKFF</sequence>
<comment type="caution">
    <text evidence="2">The sequence shown here is derived from an EMBL/GenBank/DDBJ whole genome shotgun (WGS) entry which is preliminary data.</text>
</comment>
<name>A0ABW3LE43_9BACL</name>
<keyword evidence="3" id="KW-1185">Reference proteome</keyword>
<evidence type="ECO:0000256" key="1">
    <source>
        <dbReference type="SAM" id="Phobius"/>
    </source>
</evidence>
<organism evidence="2 3">
    <name type="scientific">Metaplanococcus flavidus</name>
    <dbReference type="NCBI Taxonomy" id="569883"/>
    <lineage>
        <taxon>Bacteria</taxon>
        <taxon>Bacillati</taxon>
        <taxon>Bacillota</taxon>
        <taxon>Bacilli</taxon>
        <taxon>Bacillales</taxon>
        <taxon>Caryophanaceae</taxon>
        <taxon>Metaplanococcus</taxon>
    </lineage>
</organism>
<feature type="transmembrane region" description="Helical" evidence="1">
    <location>
        <begin position="45"/>
        <end position="62"/>
    </location>
</feature>
<protein>
    <submittedName>
        <fullName evidence="2">Uncharacterized protein</fullName>
    </submittedName>
</protein>
<reference evidence="3" key="1">
    <citation type="journal article" date="2019" name="Int. J. Syst. Evol. Microbiol.">
        <title>The Global Catalogue of Microorganisms (GCM) 10K type strain sequencing project: providing services to taxonomists for standard genome sequencing and annotation.</title>
        <authorList>
            <consortium name="The Broad Institute Genomics Platform"/>
            <consortium name="The Broad Institute Genome Sequencing Center for Infectious Disease"/>
            <person name="Wu L."/>
            <person name="Ma J."/>
        </authorList>
    </citation>
    <scope>NUCLEOTIDE SEQUENCE [LARGE SCALE GENOMIC DNA]</scope>
    <source>
        <strain evidence="3">CCUG 56756</strain>
    </source>
</reference>
<evidence type="ECO:0000313" key="3">
    <source>
        <dbReference type="Proteomes" id="UP001597109"/>
    </source>
</evidence>
<accession>A0ABW3LE43</accession>
<feature type="transmembrane region" description="Helical" evidence="1">
    <location>
        <begin position="74"/>
        <end position="96"/>
    </location>
</feature>